<keyword evidence="10" id="KW-1185">Reference proteome</keyword>
<evidence type="ECO:0000259" key="7">
    <source>
        <dbReference type="Pfam" id="PF23598"/>
    </source>
</evidence>
<feature type="region of interest" description="Disordered" evidence="4">
    <location>
        <begin position="1373"/>
        <end position="1414"/>
    </location>
</feature>
<evidence type="ECO:0000259" key="6">
    <source>
        <dbReference type="Pfam" id="PF23559"/>
    </source>
</evidence>
<dbReference type="Pfam" id="PF25019">
    <property type="entry name" value="LRR_R13L1-DRL21"/>
    <property type="match status" value="1"/>
</dbReference>
<dbReference type="InterPro" id="IPR056789">
    <property type="entry name" value="LRR_R13L1-DRL21"/>
</dbReference>
<dbReference type="InterPro" id="IPR057135">
    <property type="entry name" value="At4g27190-like_LRR"/>
</dbReference>
<name>A0A3B6LMU3_WHEAT</name>
<feature type="compositionally biased region" description="Basic and acidic residues" evidence="4">
    <location>
        <begin position="1373"/>
        <end position="1387"/>
    </location>
</feature>
<evidence type="ECO:0000313" key="10">
    <source>
        <dbReference type="Proteomes" id="UP000019116"/>
    </source>
</evidence>
<dbReference type="Gramene" id="TraesCS5B02G229100.1">
    <property type="protein sequence ID" value="TraesCS5B02G229100.1"/>
    <property type="gene ID" value="TraesCS5B02G229100"/>
</dbReference>
<dbReference type="Pfam" id="PF23559">
    <property type="entry name" value="WHD_DRP"/>
    <property type="match status" value="1"/>
</dbReference>
<feature type="region of interest" description="Disordered" evidence="4">
    <location>
        <begin position="56"/>
        <end position="78"/>
    </location>
</feature>
<evidence type="ECO:0000313" key="9">
    <source>
        <dbReference type="EnsemblPlants" id="TraesCS5B02G229100.1"/>
    </source>
</evidence>
<dbReference type="OrthoDB" id="2018313at2759"/>
<organism evidence="9">
    <name type="scientific">Triticum aestivum</name>
    <name type="common">Wheat</name>
    <dbReference type="NCBI Taxonomy" id="4565"/>
    <lineage>
        <taxon>Eukaryota</taxon>
        <taxon>Viridiplantae</taxon>
        <taxon>Streptophyta</taxon>
        <taxon>Embryophyta</taxon>
        <taxon>Tracheophyta</taxon>
        <taxon>Spermatophyta</taxon>
        <taxon>Magnoliopsida</taxon>
        <taxon>Liliopsida</taxon>
        <taxon>Poales</taxon>
        <taxon>Poaceae</taxon>
        <taxon>BOP clade</taxon>
        <taxon>Pooideae</taxon>
        <taxon>Triticodae</taxon>
        <taxon>Triticeae</taxon>
        <taxon>Triticinae</taxon>
        <taxon>Triticum</taxon>
    </lineage>
</organism>
<dbReference type="SUPFAM" id="SSF52058">
    <property type="entry name" value="L domain-like"/>
    <property type="match status" value="3"/>
</dbReference>
<dbReference type="Pfam" id="PF12799">
    <property type="entry name" value="LRR_4"/>
    <property type="match status" value="1"/>
</dbReference>
<accession>A0A3B6LMU3</accession>
<keyword evidence="1" id="KW-0433">Leucine-rich repeat</keyword>
<dbReference type="InterPro" id="IPR032675">
    <property type="entry name" value="LRR_dom_sf"/>
</dbReference>
<dbReference type="GO" id="GO:0043531">
    <property type="term" value="F:ADP binding"/>
    <property type="evidence" value="ECO:0007669"/>
    <property type="project" value="InterPro"/>
</dbReference>
<dbReference type="Gramene" id="TraesCS5B03G0602300.1">
    <property type="protein sequence ID" value="TraesCS5B03G0602300.1.CDS"/>
    <property type="gene ID" value="TraesCS5B03G0602300"/>
</dbReference>
<dbReference type="PANTHER" id="PTHR36766:SF73">
    <property type="entry name" value="NB-ARC DOMAIN-CONTAINING PROTEIN"/>
    <property type="match status" value="1"/>
</dbReference>
<protein>
    <submittedName>
        <fullName evidence="9">Uncharacterized protein</fullName>
    </submittedName>
</protein>
<evidence type="ECO:0000256" key="3">
    <source>
        <dbReference type="ARBA" id="ARBA00022821"/>
    </source>
</evidence>
<keyword evidence="2" id="KW-0677">Repeat</keyword>
<evidence type="ECO:0000256" key="1">
    <source>
        <dbReference type="ARBA" id="ARBA00022614"/>
    </source>
</evidence>
<dbReference type="InterPro" id="IPR055414">
    <property type="entry name" value="LRR_R13L4/SHOC2-like"/>
</dbReference>
<dbReference type="InterPro" id="IPR036388">
    <property type="entry name" value="WH-like_DNA-bd_sf"/>
</dbReference>
<feature type="compositionally biased region" description="Acidic residues" evidence="4">
    <location>
        <begin position="1388"/>
        <end position="1408"/>
    </location>
</feature>
<dbReference type="InterPro" id="IPR001611">
    <property type="entry name" value="Leu-rich_rpt"/>
</dbReference>
<dbReference type="GO" id="GO:0006952">
    <property type="term" value="P:defense response"/>
    <property type="evidence" value="ECO:0007669"/>
    <property type="project" value="UniProtKB-KW"/>
</dbReference>
<reference evidence="9" key="2">
    <citation type="submission" date="2018-10" db="UniProtKB">
        <authorList>
            <consortium name="EnsemblPlants"/>
        </authorList>
    </citation>
    <scope>IDENTIFICATION</scope>
</reference>
<dbReference type="EnsemblPlants" id="TraesCS5B02G229100.1">
    <property type="protein sequence ID" value="TraesCS5B02G229100.1"/>
    <property type="gene ID" value="TraesCS5B02G229100"/>
</dbReference>
<evidence type="ECO:0000256" key="2">
    <source>
        <dbReference type="ARBA" id="ARBA00022737"/>
    </source>
</evidence>
<dbReference type="InterPro" id="IPR027417">
    <property type="entry name" value="P-loop_NTPase"/>
</dbReference>
<dbReference type="SMR" id="A0A3B6LMU3"/>
<dbReference type="PANTHER" id="PTHR36766">
    <property type="entry name" value="PLANT BROAD-SPECTRUM MILDEW RESISTANCE PROTEIN RPW8"/>
    <property type="match status" value="1"/>
</dbReference>
<dbReference type="STRING" id="4565.A0A3B6LMU3"/>
<evidence type="ECO:0000259" key="8">
    <source>
        <dbReference type="Pfam" id="PF25019"/>
    </source>
</evidence>
<dbReference type="GO" id="GO:0035556">
    <property type="term" value="P:intracellular signal transduction"/>
    <property type="evidence" value="ECO:0000318"/>
    <property type="project" value="GO_Central"/>
</dbReference>
<feature type="domain" description="Disease resistance protein winged helix" evidence="6">
    <location>
        <begin position="426"/>
        <end position="502"/>
    </location>
</feature>
<evidence type="ECO:0000259" key="5">
    <source>
        <dbReference type="Pfam" id="PF23247"/>
    </source>
</evidence>
<dbReference type="Gene3D" id="1.10.10.10">
    <property type="entry name" value="Winged helix-like DNA-binding domain superfamily/Winged helix DNA-binding domain"/>
    <property type="match status" value="1"/>
</dbReference>
<dbReference type="Gene3D" id="3.80.10.10">
    <property type="entry name" value="Ribonuclease Inhibitor"/>
    <property type="match status" value="4"/>
</dbReference>
<keyword evidence="3" id="KW-0611">Plant defense</keyword>
<dbReference type="Gene3D" id="3.40.50.300">
    <property type="entry name" value="P-loop containing nucleotide triphosphate hydrolases"/>
    <property type="match status" value="1"/>
</dbReference>
<feature type="domain" description="R13L1/DRL21-like LRR repeat region" evidence="8">
    <location>
        <begin position="978"/>
        <end position="1099"/>
    </location>
</feature>
<dbReference type="OMA" id="RCDAPKE"/>
<proteinExistence type="predicted"/>
<dbReference type="Proteomes" id="UP000019116">
    <property type="component" value="Chromosome 5B"/>
</dbReference>
<gene>
    <name evidence="9" type="primary">LOC123112145</name>
</gene>
<dbReference type="InterPro" id="IPR058922">
    <property type="entry name" value="WHD_DRP"/>
</dbReference>
<reference evidence="9" key="1">
    <citation type="submission" date="2018-08" db="EMBL/GenBank/DDBJ databases">
        <authorList>
            <person name="Rossello M."/>
        </authorList>
    </citation>
    <scope>NUCLEOTIDE SEQUENCE [LARGE SCALE GENOMIC DNA]</scope>
    <source>
        <strain evidence="9">cv. Chinese Spring</strain>
    </source>
</reference>
<sequence>MAQAIVQSSCRKLRAAFAVGDKATSYLQEIMETLEVINPLLEDAERRCLRFRRDVPKEKSEEMETTPEAIQPLLEDTPQQMEEKKVRDWLRLVVKAAYNILDELQDTMTPPAPARKFMKMMPHAKVLKKKNLMADKMEKIKEEVYKLWVDMDEFNLMSPNSDATIEPPLIYVTEDPTIGRDKQIQIIMESISVKKGHHITVQIGGCQDGSKTRLAQMVFNHTRLKDYSRVWIQCSRNLHLHQIGKSIISQVSGEEINGGSDDNMEYVSKRLHQLLDDGIKVLVVLDGIWLSRHDCEELQGMLREGSDRGEVILIATDTGEMYFRSCSESSEDMCWTIIKQRSHFEGRLFDKQELELIGVDIAKKCEGSQLVAEMLGGVLLYKDATGWAEVLNSDIWEDGQNGEPFLMLAYTSMPPSLRLCFTYFAMFQNGHTIAKDDLIYQWTSLGLIEQSDRFSAIHLGEQYISMLLGMSLLQTTMPVSTTGSADKSTTWFTVNHMVHDLAKQVMRDIYDTEETSYQQELCSNKDCRYVLLTDLKLSSKLSAQIRALRCVGSGKMDLSDDSFSFSKCLSVLDLNGTSMLNLPNSICQLRHLGYLNLSGCSGLLNLPDSLGDLLNLLYIDLSGCCGLRNLPESFGKLINLAHIDLSGCSQLVNLSESFGKLRNLLHIDLSRCSGLVNLPDSFRKLTSLKHIDLSGCFGLEKLPQSFGKLINLVHINLSQCSVIVSLSPSFGKLMYLLRINLSDCSGLVNLPESFGNLTNLVHINFSGCCGLLNLPESFGNLINLLHIDLSCCHGLGKLPESFGKLKNLVHLDLSFWSCFEGVEKALGGLTNLQHLNLSHPCCYLAQQQSCLEGLKDVLGQLTKIEYLNLSMFLNPIFYSESVERTHGIIECISGFSSLEHLDLSHNRFLHDLPESLGELNNLQTLDLSGCIRLKSIAKRIGEIRSLQSINVRNCRSLKSCELVVKPDNGEAYSNTNIVELENANLEELEISCLENVKSTEDARQIRMALIGVAQKWKLCWTAGSQGSMDVNALLGELVPLLQGLELHGYNGETCLSTWLTSTITYYFDTLVEVTIEAISRCSRPPPLFLLLSLRRAVFRRMASITRFDVNDLTDGNREALHRLPRFTLELDDMESLEEFKTTYDRNGKECMLPAIGELVITKCNKVCFVPFTPRARKLVISECSKLMVHSRGGHPRTSVSVNELVVKNCKKTLYNWHLLHSLPGLRSLTVKDCDNLWTIPDTIEALSSLQSLCLSNCRVDKVQHLSDLTCLREVKIVSCEGIDEFMQSLQRLTSLGSMHLSDCDSITSLPELLGDLTNLEKLAIHRCPAMDSLPGSINKLTNLKDLRILDCPKLKSWCERRENKKKMAHIRPDYEEHATSRPGSKDEGDVEGELEDWSDGMEEEDEPEAVSTDAVENSVMTDDTNVVEEVTRDVDAAVAADVCLELRLGLPINEEAIRIEEEQDEISLRLYL</sequence>
<dbReference type="Pfam" id="PF23247">
    <property type="entry name" value="LRR_RPS2"/>
    <property type="match status" value="1"/>
</dbReference>
<evidence type="ECO:0000256" key="4">
    <source>
        <dbReference type="SAM" id="MobiDB-lite"/>
    </source>
</evidence>
<feature type="domain" description="Disease resistance R13L4/SHOC-2-like LRR" evidence="7">
    <location>
        <begin position="730"/>
        <end position="870"/>
    </location>
</feature>
<dbReference type="PROSITE" id="PS51450">
    <property type="entry name" value="LRR"/>
    <property type="match status" value="1"/>
</dbReference>
<dbReference type="InterPro" id="IPR025875">
    <property type="entry name" value="Leu-rich_rpt_4"/>
</dbReference>
<feature type="domain" description="Disease resistance protein At4g27190-like leucine-rich repeats" evidence="5">
    <location>
        <begin position="1199"/>
        <end position="1327"/>
    </location>
</feature>
<dbReference type="Pfam" id="PF23598">
    <property type="entry name" value="LRR_14"/>
    <property type="match status" value="1"/>
</dbReference>
<dbReference type="SUPFAM" id="SSF52540">
    <property type="entry name" value="P-loop containing nucleoside triphosphate hydrolases"/>
    <property type="match status" value="1"/>
</dbReference>